<sequence length="96" mass="10645">MRRLFVSLAFLLPGTFYIAVNFRPDYLAAVLLGWLTFALEYRYGSKGKAEEELVAVGVSTPMLLLPLNATLAEALVASVFVIELAVLMFKFKPSRS</sequence>
<evidence type="ECO:0008006" key="4">
    <source>
        <dbReference type="Google" id="ProtNLM"/>
    </source>
</evidence>
<proteinExistence type="predicted"/>
<protein>
    <recommendedName>
        <fullName evidence="4">Phosphatidate cytidylyltransferase</fullName>
    </recommendedName>
</protein>
<organism evidence="2 3">
    <name type="scientific">Thermococcus celer Vu 13 = JCM 8558</name>
    <dbReference type="NCBI Taxonomy" id="1293037"/>
    <lineage>
        <taxon>Archaea</taxon>
        <taxon>Methanobacteriati</taxon>
        <taxon>Methanobacteriota</taxon>
        <taxon>Thermococci</taxon>
        <taxon>Thermococcales</taxon>
        <taxon>Thermococcaceae</taxon>
        <taxon>Thermococcus</taxon>
    </lineage>
</organism>
<reference evidence="2 3" key="1">
    <citation type="submission" date="2016-03" db="EMBL/GenBank/DDBJ databases">
        <title>Complete genome sequence of Thermococcus celer.</title>
        <authorList>
            <person name="Oger P.M."/>
        </authorList>
    </citation>
    <scope>NUCLEOTIDE SEQUENCE [LARGE SCALE GENOMIC DNA]</scope>
    <source>
        <strain evidence="2 3">Vu 13</strain>
    </source>
</reference>
<dbReference type="RefSeq" id="WP_054833869.1">
    <property type="nucleotide sequence ID" value="NZ_CP014854.1"/>
</dbReference>
<dbReference type="EMBL" id="CP014854">
    <property type="protein sequence ID" value="ASI99693.1"/>
    <property type="molecule type" value="Genomic_DNA"/>
</dbReference>
<feature type="transmembrane region" description="Helical" evidence="1">
    <location>
        <begin position="63"/>
        <end position="89"/>
    </location>
</feature>
<dbReference type="KEGG" id="tce:A3L02_09035"/>
<accession>A0A218P457</accession>
<keyword evidence="1" id="KW-0812">Transmembrane</keyword>
<dbReference type="AlphaFoldDB" id="A0A218P457"/>
<keyword evidence="3" id="KW-1185">Reference proteome</keyword>
<gene>
    <name evidence="2" type="ORF">A3L02_09035</name>
</gene>
<keyword evidence="1" id="KW-0472">Membrane</keyword>
<dbReference type="Proteomes" id="UP000197156">
    <property type="component" value="Chromosome"/>
</dbReference>
<dbReference type="OrthoDB" id="102356at2157"/>
<dbReference type="GeneID" id="33324906"/>
<evidence type="ECO:0000256" key="1">
    <source>
        <dbReference type="SAM" id="Phobius"/>
    </source>
</evidence>
<evidence type="ECO:0000313" key="3">
    <source>
        <dbReference type="Proteomes" id="UP000197156"/>
    </source>
</evidence>
<name>A0A218P457_THECE</name>
<evidence type="ECO:0000313" key="2">
    <source>
        <dbReference type="EMBL" id="ASI99693.1"/>
    </source>
</evidence>
<keyword evidence="1" id="KW-1133">Transmembrane helix</keyword>